<name>A0A7S4CV50_9EUGL</name>
<gene>
    <name evidence="1" type="ORF">EGYM00163_LOCUS18621</name>
</gene>
<evidence type="ECO:0000313" key="1">
    <source>
        <dbReference type="EMBL" id="CAE0807492.1"/>
    </source>
</evidence>
<organism evidence="1">
    <name type="scientific">Eutreptiella gymnastica</name>
    <dbReference type="NCBI Taxonomy" id="73025"/>
    <lineage>
        <taxon>Eukaryota</taxon>
        <taxon>Discoba</taxon>
        <taxon>Euglenozoa</taxon>
        <taxon>Euglenida</taxon>
        <taxon>Spirocuta</taxon>
        <taxon>Euglenophyceae</taxon>
        <taxon>Eutreptiales</taxon>
        <taxon>Eutreptiaceae</taxon>
        <taxon>Eutreptiella</taxon>
    </lineage>
</organism>
<reference evidence="1" key="1">
    <citation type="submission" date="2021-01" db="EMBL/GenBank/DDBJ databases">
        <authorList>
            <person name="Corre E."/>
            <person name="Pelletier E."/>
            <person name="Niang G."/>
            <person name="Scheremetjew M."/>
            <person name="Finn R."/>
            <person name="Kale V."/>
            <person name="Holt S."/>
            <person name="Cochrane G."/>
            <person name="Meng A."/>
            <person name="Brown T."/>
            <person name="Cohen L."/>
        </authorList>
    </citation>
    <scope>NUCLEOTIDE SEQUENCE</scope>
    <source>
        <strain evidence="1">CCMP1594</strain>
    </source>
</reference>
<protein>
    <submittedName>
        <fullName evidence="1">Uncharacterized protein</fullName>
    </submittedName>
</protein>
<sequence length="190" mass="21058">MADRIDKFHEDCEKLVAVPNNPKIVGEVQRLSKWLQKHQGEAMPEASKARLFGVLQKYHKVATTTTSQPMKDAITATIEDYLKLPEGKLVSSKSKQQALKWLTALGSDEDTKKSQANGGNEALQAWLVGDIDDDGRLMLVTDADDEVLEDVPVDPPDLLPVIRQHFDSEGHCTVMVKRTGQKAVVVKVQD</sequence>
<proteinExistence type="predicted"/>
<dbReference type="EMBL" id="HBJA01052577">
    <property type="protein sequence ID" value="CAE0807492.1"/>
    <property type="molecule type" value="Transcribed_RNA"/>
</dbReference>
<accession>A0A7S4CV50</accession>
<dbReference type="AlphaFoldDB" id="A0A7S4CV50"/>